<evidence type="ECO:0000313" key="2">
    <source>
        <dbReference type="Proteomes" id="UP000251666"/>
    </source>
</evidence>
<protein>
    <submittedName>
        <fullName evidence="1">Phage tail protein</fullName>
    </submittedName>
</protein>
<reference evidence="2" key="1">
    <citation type="journal article" date="2021" name="Front. Microbiol.">
        <title>Genomic Analysis of the 1-Aminocyclopropane-1-Carboxylate Deaminase-Producing Pseudomonas thivervalensis SC5 Reveals Its Multifaceted Roles in Soil and in Beneficial Interactions With Plants.</title>
        <authorList>
            <person name="Nascimento F.X."/>
            <person name="Uron P."/>
            <person name="Glick B.R."/>
            <person name="Giachini A."/>
            <person name="Rossi M.J."/>
        </authorList>
    </citation>
    <scope>NUCLEOTIDE SEQUENCE [LARGE SCALE GENOMIC DNA]</scope>
    <source>
        <strain evidence="2">PLM3</strain>
    </source>
</reference>
<organism evidence="1 2">
    <name type="scientific">Pseudomonas thivervalensis</name>
    <dbReference type="NCBI Taxonomy" id="86265"/>
    <lineage>
        <taxon>Bacteria</taxon>
        <taxon>Pseudomonadati</taxon>
        <taxon>Pseudomonadota</taxon>
        <taxon>Gammaproteobacteria</taxon>
        <taxon>Pseudomonadales</taxon>
        <taxon>Pseudomonadaceae</taxon>
        <taxon>Pseudomonas</taxon>
    </lineage>
</organism>
<dbReference type="AlphaFoldDB" id="A0A2Z4ZVE0"/>
<gene>
    <name evidence="1" type="ORF">CEQ51_14485</name>
</gene>
<name>A0A2Z4ZVE0_9PSED</name>
<dbReference type="RefSeq" id="WP_208667238.1">
    <property type="nucleotide sequence ID" value="NZ_CP022201.1"/>
</dbReference>
<dbReference type="EMBL" id="CP022202">
    <property type="protein sequence ID" value="AXA61231.1"/>
    <property type="molecule type" value="Genomic_DNA"/>
</dbReference>
<accession>A0A2Z4ZVE0</accession>
<dbReference type="Proteomes" id="UP000251666">
    <property type="component" value="Chromosome"/>
</dbReference>
<sequence length="145" mass="16467">MTLFSSKTTGGFYDDSIHSAAQIPEDVVEITQERHAELLEGQSIGRRISSGADGYPILIDPPEQSPESFAAIERIWRDGQLVLTDGMVARHRDELEEVSETTLSVEQYSELQAYRRALRSWPEGKEFPLLEHRPIAPSWLFKQPQ</sequence>
<proteinExistence type="predicted"/>
<dbReference type="KEGG" id="pthv:CE140_13930"/>
<keyword evidence="2" id="KW-1185">Reference proteome</keyword>
<evidence type="ECO:0000313" key="1">
    <source>
        <dbReference type="EMBL" id="AXA61231.1"/>
    </source>
</evidence>